<accession>A0A1G1T1J7</accession>
<keyword evidence="2" id="KW-1185">Reference proteome</keyword>
<protein>
    <submittedName>
        <fullName evidence="1">Uncharacterized protein</fullName>
    </submittedName>
</protein>
<sequence>MVSTTAQVKLGILDKYGQLGPYTATFVVHNERTGKDYLLIKELGPGQMGVDVMFPSDPSDPNYFKSASGEAASATPGRYTWECLVKGVKAVGGRFDLPEVGNDITIITR</sequence>
<organism evidence="1 2">
    <name type="scientific">Hymenobacter glacialis</name>
    <dbReference type="NCBI Taxonomy" id="1908236"/>
    <lineage>
        <taxon>Bacteria</taxon>
        <taxon>Pseudomonadati</taxon>
        <taxon>Bacteroidota</taxon>
        <taxon>Cytophagia</taxon>
        <taxon>Cytophagales</taxon>
        <taxon>Hymenobacteraceae</taxon>
        <taxon>Hymenobacter</taxon>
    </lineage>
</organism>
<dbReference type="AlphaFoldDB" id="A0A1G1T1J7"/>
<reference evidence="1 2" key="1">
    <citation type="submission" date="2016-08" db="EMBL/GenBank/DDBJ databases">
        <title>Hymenobacter coccineus sp. nov., Hymenobacter lapidarius sp. nov. and Hymenobacter glacialis sp. nov., isolated from Antarctic soil.</title>
        <authorList>
            <person name="Sedlacek I."/>
            <person name="Kralova S."/>
            <person name="Kyrova K."/>
            <person name="Maslanova I."/>
            <person name="Stankova E."/>
            <person name="Vrbovska V."/>
            <person name="Nemec M."/>
            <person name="Bartak M."/>
            <person name="Svec P."/>
            <person name="Busse H.-J."/>
            <person name="Pantucek R."/>
        </authorList>
    </citation>
    <scope>NUCLEOTIDE SEQUENCE [LARGE SCALE GENOMIC DNA]</scope>
    <source>
        <strain evidence="1 2">CCM 8648</strain>
    </source>
</reference>
<comment type="caution">
    <text evidence="1">The sequence shown here is derived from an EMBL/GenBank/DDBJ whole genome shotgun (WGS) entry which is preliminary data.</text>
</comment>
<proteinExistence type="predicted"/>
<dbReference type="EMBL" id="MDZC01000068">
    <property type="protein sequence ID" value="OGX84707.1"/>
    <property type="molecule type" value="Genomic_DNA"/>
</dbReference>
<evidence type="ECO:0000313" key="2">
    <source>
        <dbReference type="Proteomes" id="UP000177791"/>
    </source>
</evidence>
<gene>
    <name evidence="1" type="ORF">BEN48_02950</name>
</gene>
<dbReference type="RefSeq" id="WP_070734860.1">
    <property type="nucleotide sequence ID" value="NZ_MDZC01000068.1"/>
</dbReference>
<dbReference type="OrthoDB" id="883012at2"/>
<evidence type="ECO:0000313" key="1">
    <source>
        <dbReference type="EMBL" id="OGX84707.1"/>
    </source>
</evidence>
<dbReference type="Proteomes" id="UP000177791">
    <property type="component" value="Unassembled WGS sequence"/>
</dbReference>
<name>A0A1G1T1J7_9BACT</name>